<keyword evidence="5 7" id="KW-0472">Membrane</keyword>
<proteinExistence type="inferred from homology"/>
<sequence>MTIINSYKTAFKNLRINKRRSLLTMLGLIIGISSVILVMSTGAGAQSLITGQLEKRGTDQIVVLAGASDPSGPPAQALGIVITTLIEEDKDALLDTHNVSHLAYAAGYITGNGILKWGSESKSVSYTGANADYQIIEKVTVRDGRFFTEVDNEAHDPVIVIGNTVAEDIFGNSESVGERVKIAGKQFRVIGVLAAQGSSIFEDVDNAVIMPLRVAQYDLLGVRHLTFIRSQMDDTQYLDQTVEEIQQTLLDRHGEEDFSIRNTADALAILTTITNALKFFLVAIAGVSLFVGGIGIMNIMLISVQEKTREVGLRKSVGATDNDILKQFLVETIMLSLLGGIIGLMIGILFAFGIAKGVQAAGYPDYRFIVSFGAIVVSLVVTTLIGLVFGVYPARRAAQLDPIDALHYE</sequence>
<evidence type="ECO:0000256" key="2">
    <source>
        <dbReference type="ARBA" id="ARBA00022475"/>
    </source>
</evidence>
<evidence type="ECO:0000256" key="6">
    <source>
        <dbReference type="ARBA" id="ARBA00038076"/>
    </source>
</evidence>
<dbReference type="PANTHER" id="PTHR30572">
    <property type="entry name" value="MEMBRANE COMPONENT OF TRANSPORTER-RELATED"/>
    <property type="match status" value="1"/>
</dbReference>
<evidence type="ECO:0000256" key="3">
    <source>
        <dbReference type="ARBA" id="ARBA00022692"/>
    </source>
</evidence>
<keyword evidence="2" id="KW-1003">Cell membrane</keyword>
<accession>A0A2H0TVJ8</accession>
<comment type="caution">
    <text evidence="10">The sequence shown here is derived from an EMBL/GenBank/DDBJ whole genome shotgun (WGS) entry which is preliminary data.</text>
</comment>
<dbReference type="EMBL" id="PFBY01000038">
    <property type="protein sequence ID" value="PIR76174.1"/>
    <property type="molecule type" value="Genomic_DNA"/>
</dbReference>
<keyword evidence="4 7" id="KW-1133">Transmembrane helix</keyword>
<feature type="domain" description="ABC3 transporter permease C-terminal" evidence="8">
    <location>
        <begin position="283"/>
        <end position="402"/>
    </location>
</feature>
<dbReference type="GO" id="GO:0022857">
    <property type="term" value="F:transmembrane transporter activity"/>
    <property type="evidence" value="ECO:0007669"/>
    <property type="project" value="TreeGrafter"/>
</dbReference>
<evidence type="ECO:0000256" key="7">
    <source>
        <dbReference type="SAM" id="Phobius"/>
    </source>
</evidence>
<dbReference type="AlphaFoldDB" id="A0A2H0TVJ8"/>
<feature type="transmembrane region" description="Helical" evidence="7">
    <location>
        <begin position="333"/>
        <end position="354"/>
    </location>
</feature>
<evidence type="ECO:0000259" key="9">
    <source>
        <dbReference type="Pfam" id="PF12704"/>
    </source>
</evidence>
<protein>
    <submittedName>
        <fullName evidence="10">Multidrug ABC transporter substrate-binding protein</fullName>
    </submittedName>
</protein>
<dbReference type="InterPro" id="IPR003838">
    <property type="entry name" value="ABC3_permease_C"/>
</dbReference>
<feature type="transmembrane region" description="Helical" evidence="7">
    <location>
        <begin position="366"/>
        <end position="392"/>
    </location>
</feature>
<name>A0A2H0TVJ8_9BACT</name>
<dbReference type="PANTHER" id="PTHR30572:SF4">
    <property type="entry name" value="ABC TRANSPORTER PERMEASE YTRF"/>
    <property type="match status" value="1"/>
</dbReference>
<reference evidence="11" key="1">
    <citation type="submission" date="2017-09" db="EMBL/GenBank/DDBJ databases">
        <title>Depth-based differentiation of microbial function through sediment-hosted aquifers and enrichment of novel symbionts in the deep terrestrial subsurface.</title>
        <authorList>
            <person name="Probst A.J."/>
            <person name="Ladd B."/>
            <person name="Jarett J.K."/>
            <person name="Geller-Mcgrath D.E."/>
            <person name="Sieber C.M.K."/>
            <person name="Emerson J.B."/>
            <person name="Anantharaman K."/>
            <person name="Thomas B.C."/>
            <person name="Malmstrom R."/>
            <person name="Stieglmeier M."/>
            <person name="Klingl A."/>
            <person name="Woyke T."/>
            <person name="Ryan C.M."/>
            <person name="Banfield J.F."/>
        </authorList>
    </citation>
    <scope>NUCLEOTIDE SEQUENCE [LARGE SCALE GENOMIC DNA]</scope>
</reference>
<dbReference type="Pfam" id="PF02687">
    <property type="entry name" value="FtsX"/>
    <property type="match status" value="1"/>
</dbReference>
<gene>
    <name evidence="10" type="ORF">COU32_03390</name>
</gene>
<evidence type="ECO:0000256" key="5">
    <source>
        <dbReference type="ARBA" id="ARBA00023136"/>
    </source>
</evidence>
<dbReference type="GO" id="GO:0005886">
    <property type="term" value="C:plasma membrane"/>
    <property type="evidence" value="ECO:0007669"/>
    <property type="project" value="UniProtKB-SubCell"/>
</dbReference>
<dbReference type="InterPro" id="IPR025857">
    <property type="entry name" value="MacB_PCD"/>
</dbReference>
<evidence type="ECO:0000256" key="1">
    <source>
        <dbReference type="ARBA" id="ARBA00004651"/>
    </source>
</evidence>
<feature type="transmembrane region" description="Helical" evidence="7">
    <location>
        <begin position="21"/>
        <end position="39"/>
    </location>
</feature>
<keyword evidence="3 7" id="KW-0812">Transmembrane</keyword>
<evidence type="ECO:0000259" key="8">
    <source>
        <dbReference type="Pfam" id="PF02687"/>
    </source>
</evidence>
<feature type="domain" description="MacB-like periplasmic core" evidence="9">
    <location>
        <begin position="21"/>
        <end position="247"/>
    </location>
</feature>
<evidence type="ECO:0000313" key="11">
    <source>
        <dbReference type="Proteomes" id="UP000231530"/>
    </source>
</evidence>
<dbReference type="Pfam" id="PF12704">
    <property type="entry name" value="MacB_PCD"/>
    <property type="match status" value="1"/>
</dbReference>
<feature type="transmembrane region" description="Helical" evidence="7">
    <location>
        <begin position="279"/>
        <end position="304"/>
    </location>
</feature>
<comment type="subcellular location">
    <subcellularLocation>
        <location evidence="1">Cell membrane</location>
        <topology evidence="1">Multi-pass membrane protein</topology>
    </subcellularLocation>
</comment>
<evidence type="ECO:0000256" key="4">
    <source>
        <dbReference type="ARBA" id="ARBA00022989"/>
    </source>
</evidence>
<organism evidence="10 11">
    <name type="scientific">Candidatus Magasanikbacteria bacterium CG10_big_fil_rev_8_21_14_0_10_42_10</name>
    <dbReference type="NCBI Taxonomy" id="1974649"/>
    <lineage>
        <taxon>Bacteria</taxon>
        <taxon>Candidatus Magasanikiibacteriota</taxon>
    </lineage>
</organism>
<evidence type="ECO:0000313" key="10">
    <source>
        <dbReference type="EMBL" id="PIR76174.1"/>
    </source>
</evidence>
<dbReference type="InterPro" id="IPR050250">
    <property type="entry name" value="Macrolide_Exporter_MacB"/>
</dbReference>
<dbReference type="Proteomes" id="UP000231530">
    <property type="component" value="Unassembled WGS sequence"/>
</dbReference>
<comment type="similarity">
    <text evidence="6">Belongs to the ABC-4 integral membrane protein family.</text>
</comment>